<sequence>MTTLDRPTLPPGPRAPKFVQTYRFVRQPQSSLDVYFKKYGEAFTADLYGMGTVVVISDPGAIEALFTGPAETIVTGESNARLFESFLGTYSLLNLDGPRHRRKRRLLMPPFHGQRMALYGSIIREITAQEMARWRTGAPFAIQHATQNITLEVMLRVVFGVDDLARRTRLRDAILHFIAGSYRPEAVVMAIRPAQIDLGPWSPWGRVLRTRGEVYRQIREALVDRRATGTTGRDDILSLLLDARDEDGNPMSDDELCDDLFTLLLVGHETTAATLAWGFWGVLGRPDVVAALRKEQRDLFGDGPVDLARLPELAYLDAVVKEILRRYPVTDGAARLLKVPTRLGRYYFPAGVMVAASSWLTHTNPNYWRDPHAFTPERFLAARPAPFSFLPFGGGLRTCIGAALASYEMKIVLLDVLRRADLRLPAGYAPRVLRRTITLSPSEGVPVVLERPIARG</sequence>
<reference evidence="4 5" key="1">
    <citation type="submission" date="2022-11" db="EMBL/GenBank/DDBJ databases">
        <title>Minimal conservation of predation-associated metabolite biosynthetic gene clusters underscores biosynthetic potential of Myxococcota including descriptions for ten novel species: Archangium lansinium sp. nov., Myxococcus landrumus sp. nov., Nannocystis bai.</title>
        <authorList>
            <person name="Ahearne A."/>
            <person name="Stevens C."/>
            <person name="Dowd S."/>
        </authorList>
    </citation>
    <scope>NUCLEOTIDE SEQUENCE [LARGE SCALE GENOMIC DNA]</scope>
    <source>
        <strain evidence="4 5">NCELM</strain>
    </source>
</reference>
<gene>
    <name evidence="4" type="ORF">POL58_08445</name>
</gene>
<comment type="caution">
    <text evidence="4">The sequence shown here is derived from an EMBL/GenBank/DDBJ whole genome shotgun (WGS) entry which is preliminary data.</text>
</comment>
<dbReference type="PANTHER" id="PTHR24305">
    <property type="entry name" value="CYTOCHROME P450"/>
    <property type="match status" value="1"/>
</dbReference>
<evidence type="ECO:0000256" key="1">
    <source>
        <dbReference type="ARBA" id="ARBA00001971"/>
    </source>
</evidence>
<keyword evidence="3" id="KW-0503">Monooxygenase</keyword>
<dbReference type="InterPro" id="IPR050121">
    <property type="entry name" value="Cytochrome_P450_monoxygenase"/>
</dbReference>
<dbReference type="PANTHER" id="PTHR24305:SF166">
    <property type="entry name" value="CYTOCHROME P450 12A4, MITOCHONDRIAL-RELATED"/>
    <property type="match status" value="1"/>
</dbReference>
<comment type="similarity">
    <text evidence="2 3">Belongs to the cytochrome P450 family.</text>
</comment>
<name>A0ABT5B2V3_9BACT</name>
<keyword evidence="3" id="KW-0560">Oxidoreductase</keyword>
<dbReference type="Proteomes" id="UP001217838">
    <property type="component" value="Unassembled WGS sequence"/>
</dbReference>
<evidence type="ECO:0000256" key="2">
    <source>
        <dbReference type="ARBA" id="ARBA00010617"/>
    </source>
</evidence>
<evidence type="ECO:0000313" key="5">
    <source>
        <dbReference type="Proteomes" id="UP001217838"/>
    </source>
</evidence>
<keyword evidence="3" id="KW-0349">Heme</keyword>
<keyword evidence="3" id="KW-0408">Iron</keyword>
<dbReference type="InterPro" id="IPR017972">
    <property type="entry name" value="Cyt_P450_CS"/>
</dbReference>
<comment type="cofactor">
    <cofactor evidence="1">
        <name>heme</name>
        <dbReference type="ChEBI" id="CHEBI:30413"/>
    </cofactor>
</comment>
<keyword evidence="3" id="KW-0479">Metal-binding</keyword>
<dbReference type="SUPFAM" id="SSF48264">
    <property type="entry name" value="Cytochrome P450"/>
    <property type="match status" value="1"/>
</dbReference>
<evidence type="ECO:0000256" key="3">
    <source>
        <dbReference type="RuleBase" id="RU000461"/>
    </source>
</evidence>
<dbReference type="Pfam" id="PF00067">
    <property type="entry name" value="p450"/>
    <property type="match status" value="1"/>
</dbReference>
<evidence type="ECO:0000313" key="4">
    <source>
        <dbReference type="EMBL" id="MDC0667763.1"/>
    </source>
</evidence>
<keyword evidence="5" id="KW-1185">Reference proteome</keyword>
<dbReference type="PRINTS" id="PR00463">
    <property type="entry name" value="EP450I"/>
</dbReference>
<dbReference type="InterPro" id="IPR036396">
    <property type="entry name" value="Cyt_P450_sf"/>
</dbReference>
<organism evidence="4 5">
    <name type="scientific">Nannocystis radixulma</name>
    <dbReference type="NCBI Taxonomy" id="2995305"/>
    <lineage>
        <taxon>Bacteria</taxon>
        <taxon>Pseudomonadati</taxon>
        <taxon>Myxococcota</taxon>
        <taxon>Polyangia</taxon>
        <taxon>Nannocystales</taxon>
        <taxon>Nannocystaceae</taxon>
        <taxon>Nannocystis</taxon>
    </lineage>
</organism>
<dbReference type="PRINTS" id="PR00385">
    <property type="entry name" value="P450"/>
</dbReference>
<dbReference type="Gene3D" id="1.10.630.10">
    <property type="entry name" value="Cytochrome P450"/>
    <property type="match status" value="1"/>
</dbReference>
<dbReference type="RefSeq" id="WP_271996115.1">
    <property type="nucleotide sequence ID" value="NZ_JAQNDN010000002.1"/>
</dbReference>
<accession>A0ABT5B2V3</accession>
<dbReference type="CDD" id="cd11053">
    <property type="entry name" value="CYP110-like"/>
    <property type="match status" value="1"/>
</dbReference>
<dbReference type="EMBL" id="JAQNDN010000002">
    <property type="protein sequence ID" value="MDC0667763.1"/>
    <property type="molecule type" value="Genomic_DNA"/>
</dbReference>
<dbReference type="InterPro" id="IPR002401">
    <property type="entry name" value="Cyt_P450_E_grp-I"/>
</dbReference>
<proteinExistence type="inferred from homology"/>
<dbReference type="PROSITE" id="PS00086">
    <property type="entry name" value="CYTOCHROME_P450"/>
    <property type="match status" value="1"/>
</dbReference>
<dbReference type="InterPro" id="IPR001128">
    <property type="entry name" value="Cyt_P450"/>
</dbReference>
<protein>
    <submittedName>
        <fullName evidence="4">Cytochrome P450</fullName>
    </submittedName>
</protein>